<dbReference type="PANTHER" id="PTHR47481">
    <property type="match status" value="1"/>
</dbReference>
<sequence>MALANCCLQIGSSGCSTNTNTSFEELTSSGRTLDDEPSCEMFIFSSCCSMGDETSFVRFIDEGTLSKKFASSSCFVIEETPFEKFTLGYSLKLNSSNYPIWKAQALPYFRGQVVFGYLDGTIPTPSQEIDALHPDTGAIIKIPNPHYLQWLRQDSLILATINVSLTKDVLTQAMSYTTSREVWLALELTFSSISRAKAIQIHTQLANA</sequence>
<dbReference type="AlphaFoldDB" id="A0A438HVA4"/>
<accession>A0A438HVA4</accession>
<gene>
    <name evidence="1" type="ORF">CK203_040908</name>
</gene>
<evidence type="ECO:0008006" key="3">
    <source>
        <dbReference type="Google" id="ProtNLM"/>
    </source>
</evidence>
<organism evidence="1 2">
    <name type="scientific">Vitis vinifera</name>
    <name type="common">Grape</name>
    <dbReference type="NCBI Taxonomy" id="29760"/>
    <lineage>
        <taxon>Eukaryota</taxon>
        <taxon>Viridiplantae</taxon>
        <taxon>Streptophyta</taxon>
        <taxon>Embryophyta</taxon>
        <taxon>Tracheophyta</taxon>
        <taxon>Spermatophyta</taxon>
        <taxon>Magnoliopsida</taxon>
        <taxon>eudicotyledons</taxon>
        <taxon>Gunneridae</taxon>
        <taxon>Pentapetalae</taxon>
        <taxon>rosids</taxon>
        <taxon>Vitales</taxon>
        <taxon>Vitaceae</taxon>
        <taxon>Viteae</taxon>
        <taxon>Vitis</taxon>
    </lineage>
</organism>
<comment type="caution">
    <text evidence="1">The sequence shown here is derived from an EMBL/GenBank/DDBJ whole genome shotgun (WGS) entry which is preliminary data.</text>
</comment>
<dbReference type="Proteomes" id="UP000288805">
    <property type="component" value="Unassembled WGS sequence"/>
</dbReference>
<proteinExistence type="predicted"/>
<evidence type="ECO:0000313" key="2">
    <source>
        <dbReference type="Proteomes" id="UP000288805"/>
    </source>
</evidence>
<dbReference type="PANTHER" id="PTHR47481:SF10">
    <property type="entry name" value="COPIA-LIKE POLYPROTEIN_RETROTRANSPOSON"/>
    <property type="match status" value="1"/>
</dbReference>
<name>A0A438HVA4_VITVI</name>
<reference evidence="1 2" key="1">
    <citation type="journal article" date="2018" name="PLoS Genet.">
        <title>Population sequencing reveals clonal diversity and ancestral inbreeding in the grapevine cultivar Chardonnay.</title>
        <authorList>
            <person name="Roach M.J."/>
            <person name="Johnson D.L."/>
            <person name="Bohlmann J."/>
            <person name="van Vuuren H.J."/>
            <person name="Jones S.J."/>
            <person name="Pretorius I.S."/>
            <person name="Schmidt S.A."/>
            <person name="Borneman A.R."/>
        </authorList>
    </citation>
    <scope>NUCLEOTIDE SEQUENCE [LARGE SCALE GENOMIC DNA]</scope>
    <source>
        <strain evidence="2">cv. Chardonnay</strain>
        <tissue evidence="1">Leaf</tissue>
    </source>
</reference>
<protein>
    <recommendedName>
        <fullName evidence="3">Retrotransposon Copia-like N-terminal domain-containing protein</fullName>
    </recommendedName>
</protein>
<evidence type="ECO:0000313" key="1">
    <source>
        <dbReference type="EMBL" id="RVW88394.1"/>
    </source>
</evidence>
<dbReference type="EMBL" id="QGNW01000174">
    <property type="protein sequence ID" value="RVW88394.1"/>
    <property type="molecule type" value="Genomic_DNA"/>
</dbReference>